<dbReference type="GO" id="GO:0016887">
    <property type="term" value="F:ATP hydrolysis activity"/>
    <property type="evidence" value="ECO:0007669"/>
    <property type="project" value="InterPro"/>
</dbReference>
<dbReference type="InterPro" id="IPR003593">
    <property type="entry name" value="AAA+_ATPase"/>
</dbReference>
<dbReference type="AlphaFoldDB" id="A0A1Q5PZV6"/>
<evidence type="ECO:0000256" key="7">
    <source>
        <dbReference type="ARBA" id="ARBA00022989"/>
    </source>
</evidence>
<feature type="transmembrane region" description="Helical" evidence="10">
    <location>
        <begin position="255"/>
        <end position="274"/>
    </location>
</feature>
<dbReference type="SMART" id="SM00382">
    <property type="entry name" value="AAA"/>
    <property type="match status" value="1"/>
</dbReference>
<sequence>MPTTRRELAGRLLTITRPVLAPLGLSALFRLTGLLLGAALLGVGGWAVATRAAGQPTWPLGRVVVVLVGLSLAKGLARYLEQYAGHYVAFRSLALLRNFFFARLQPQAPAQTEGQDAGDLMSRVTKDVDRIEVFFAHTLVPLVTAVVAPLTLLGYLGAATSWRLAFALAPFLLLVGVVVPALGARATDGAARRLRVTRGQLAHHVTDSVQGVREVLAFGAQERRSTQLDRLEEQITRDLHITHGFIAARRGLNQALAAGALLTVFLVAATAMQAGQLSSGQLGLALGVSLGAFAPVLAVEDFAADLDQAFAAARRVFAITDRPVLVSEPVRPRDAQADPGAAVRLHDVSFRYPSAAGGPERALVLHNVDLTIRPGQVTALVGASGSGKSTVAALLDRMWDPTSGRVTLGELDLRELSLTHLRELVAYAPQRPHVFNDSVRANLLLARPTASDDELAAVCEQVGLSQWLAHEPAGLDTVVGELGERLSGGQRQRLALARALLRRSPITILDEATSQLDADTEAQVLAGIRAATAGRTLVIIAHRLSTVADADHIVVLDAGRVVEEGTFAELMARAGAFAALRRREG</sequence>
<accession>A0A1Q5PZV6</accession>
<proteinExistence type="inferred from homology"/>
<feature type="transmembrane region" description="Helical" evidence="10">
    <location>
        <begin position="60"/>
        <end position="77"/>
    </location>
</feature>
<dbReference type="InterPro" id="IPR017871">
    <property type="entry name" value="ABC_transporter-like_CS"/>
</dbReference>
<dbReference type="InterPro" id="IPR027417">
    <property type="entry name" value="P-loop_NTPase"/>
</dbReference>
<protein>
    <submittedName>
        <fullName evidence="13">Thiol reductant ABC exporter subunit CydC</fullName>
    </submittedName>
</protein>
<dbReference type="Gene3D" id="3.40.50.300">
    <property type="entry name" value="P-loop containing nucleotide triphosphate hydrolases"/>
    <property type="match status" value="1"/>
</dbReference>
<dbReference type="FunFam" id="3.40.50.300:FF:000299">
    <property type="entry name" value="ABC transporter ATP-binding protein/permease"/>
    <property type="match status" value="1"/>
</dbReference>
<dbReference type="STRING" id="52770.BSZ40_01495"/>
<evidence type="ECO:0000256" key="1">
    <source>
        <dbReference type="ARBA" id="ARBA00004651"/>
    </source>
</evidence>
<dbReference type="InParanoid" id="A0A1Q5PZV6"/>
<evidence type="ECO:0000256" key="4">
    <source>
        <dbReference type="ARBA" id="ARBA00022692"/>
    </source>
</evidence>
<evidence type="ECO:0000256" key="8">
    <source>
        <dbReference type="ARBA" id="ARBA00023136"/>
    </source>
</evidence>
<comment type="caution">
    <text evidence="13">The sequence shown here is derived from an EMBL/GenBank/DDBJ whole genome shotgun (WGS) entry which is preliminary data.</text>
</comment>
<evidence type="ECO:0000256" key="3">
    <source>
        <dbReference type="ARBA" id="ARBA00022475"/>
    </source>
</evidence>
<dbReference type="InterPro" id="IPR011527">
    <property type="entry name" value="ABC1_TM_dom"/>
</dbReference>
<dbReference type="Gene3D" id="1.20.1560.10">
    <property type="entry name" value="ABC transporter type 1, transmembrane domain"/>
    <property type="match status" value="1"/>
</dbReference>
<organism evidence="13 14">
    <name type="scientific">Buchananella hordeovulneris</name>
    <dbReference type="NCBI Taxonomy" id="52770"/>
    <lineage>
        <taxon>Bacteria</taxon>
        <taxon>Bacillati</taxon>
        <taxon>Actinomycetota</taxon>
        <taxon>Actinomycetes</taxon>
        <taxon>Actinomycetales</taxon>
        <taxon>Actinomycetaceae</taxon>
        <taxon>Buchananella</taxon>
    </lineage>
</organism>
<keyword evidence="8 10" id="KW-0472">Membrane</keyword>
<dbReference type="InterPro" id="IPR014223">
    <property type="entry name" value="ABC_CydC/D"/>
</dbReference>
<dbReference type="InterPro" id="IPR003439">
    <property type="entry name" value="ABC_transporter-like_ATP-bd"/>
</dbReference>
<dbReference type="PANTHER" id="PTHR43394">
    <property type="entry name" value="ATP-DEPENDENT PERMEASE MDL1, MITOCHONDRIAL"/>
    <property type="match status" value="1"/>
</dbReference>
<reference evidence="14" key="1">
    <citation type="submission" date="2016-12" db="EMBL/GenBank/DDBJ databases">
        <authorList>
            <person name="Meng X."/>
        </authorList>
    </citation>
    <scope>NUCLEOTIDE SEQUENCE [LARGE SCALE GENOMIC DNA]</scope>
    <source>
        <strain evidence="14">DSM 20732</strain>
    </source>
</reference>
<dbReference type="GO" id="GO:0015421">
    <property type="term" value="F:ABC-type oligopeptide transporter activity"/>
    <property type="evidence" value="ECO:0007669"/>
    <property type="project" value="TreeGrafter"/>
</dbReference>
<dbReference type="SUPFAM" id="SSF52540">
    <property type="entry name" value="P-loop containing nucleoside triphosphate hydrolases"/>
    <property type="match status" value="1"/>
</dbReference>
<feature type="transmembrane region" description="Helical" evidence="10">
    <location>
        <begin position="133"/>
        <end position="158"/>
    </location>
</feature>
<keyword evidence="7 10" id="KW-1133">Transmembrane helix</keyword>
<dbReference type="OrthoDB" id="9762778at2"/>
<evidence type="ECO:0000256" key="10">
    <source>
        <dbReference type="SAM" id="Phobius"/>
    </source>
</evidence>
<keyword evidence="3" id="KW-1003">Cell membrane</keyword>
<dbReference type="GO" id="GO:0045454">
    <property type="term" value="P:cell redox homeostasis"/>
    <property type="evidence" value="ECO:0007669"/>
    <property type="project" value="InterPro"/>
</dbReference>
<gene>
    <name evidence="13" type="ORF">BSZ40_01495</name>
</gene>
<keyword evidence="2" id="KW-0813">Transport</keyword>
<dbReference type="Pfam" id="PF00664">
    <property type="entry name" value="ABC_membrane"/>
    <property type="match status" value="1"/>
</dbReference>
<keyword evidence="5" id="KW-0547">Nucleotide-binding</keyword>
<feature type="transmembrane region" description="Helical" evidence="10">
    <location>
        <begin position="20"/>
        <end position="48"/>
    </location>
</feature>
<comment type="similarity">
    <text evidence="9">Belongs to the ABC transporter superfamily. Lipid exporter (TC 3.A.1.106) family.</text>
</comment>
<evidence type="ECO:0000259" key="12">
    <source>
        <dbReference type="PROSITE" id="PS50929"/>
    </source>
</evidence>
<dbReference type="GO" id="GO:0005886">
    <property type="term" value="C:plasma membrane"/>
    <property type="evidence" value="ECO:0007669"/>
    <property type="project" value="UniProtKB-SubCell"/>
</dbReference>
<evidence type="ECO:0000313" key="14">
    <source>
        <dbReference type="Proteomes" id="UP000185612"/>
    </source>
</evidence>
<feature type="domain" description="ABC transporter" evidence="11">
    <location>
        <begin position="343"/>
        <end position="583"/>
    </location>
</feature>
<feature type="domain" description="ABC transmembrane type-1" evidence="12">
    <location>
        <begin position="25"/>
        <end position="308"/>
    </location>
</feature>
<dbReference type="GO" id="GO:0034775">
    <property type="term" value="P:glutathione transmembrane transport"/>
    <property type="evidence" value="ECO:0007669"/>
    <property type="project" value="InterPro"/>
</dbReference>
<evidence type="ECO:0000313" key="13">
    <source>
        <dbReference type="EMBL" id="OKL52890.1"/>
    </source>
</evidence>
<comment type="subcellular location">
    <subcellularLocation>
        <location evidence="1">Cell membrane</location>
        <topology evidence="1">Multi-pass membrane protein</topology>
    </subcellularLocation>
</comment>
<keyword evidence="4 10" id="KW-0812">Transmembrane</keyword>
<dbReference type="RefSeq" id="WP_073822752.1">
    <property type="nucleotide sequence ID" value="NZ_MQVS01000001.1"/>
</dbReference>
<dbReference type="Proteomes" id="UP000185612">
    <property type="component" value="Unassembled WGS sequence"/>
</dbReference>
<dbReference type="InterPro" id="IPR036640">
    <property type="entry name" value="ABC1_TM_sf"/>
</dbReference>
<dbReference type="NCBIfam" id="TIGR02868">
    <property type="entry name" value="CydC"/>
    <property type="match status" value="1"/>
</dbReference>
<dbReference type="SUPFAM" id="SSF90123">
    <property type="entry name" value="ABC transporter transmembrane region"/>
    <property type="match status" value="1"/>
</dbReference>
<dbReference type="Pfam" id="PF00005">
    <property type="entry name" value="ABC_tran"/>
    <property type="match status" value="1"/>
</dbReference>
<keyword evidence="6" id="KW-0067">ATP-binding</keyword>
<dbReference type="PROSITE" id="PS00211">
    <property type="entry name" value="ABC_TRANSPORTER_1"/>
    <property type="match status" value="1"/>
</dbReference>
<dbReference type="PROSITE" id="PS50893">
    <property type="entry name" value="ABC_TRANSPORTER_2"/>
    <property type="match status" value="1"/>
</dbReference>
<evidence type="ECO:0000256" key="5">
    <source>
        <dbReference type="ARBA" id="ARBA00022741"/>
    </source>
</evidence>
<dbReference type="PANTHER" id="PTHR43394:SF1">
    <property type="entry name" value="ATP-BINDING CASSETTE SUB-FAMILY B MEMBER 10, MITOCHONDRIAL"/>
    <property type="match status" value="1"/>
</dbReference>
<dbReference type="PROSITE" id="PS50929">
    <property type="entry name" value="ABC_TM1F"/>
    <property type="match status" value="1"/>
</dbReference>
<evidence type="ECO:0000259" key="11">
    <source>
        <dbReference type="PROSITE" id="PS50893"/>
    </source>
</evidence>
<feature type="transmembrane region" description="Helical" evidence="10">
    <location>
        <begin position="164"/>
        <end position="184"/>
    </location>
</feature>
<evidence type="ECO:0000256" key="2">
    <source>
        <dbReference type="ARBA" id="ARBA00022448"/>
    </source>
</evidence>
<name>A0A1Q5PZV6_9ACTO</name>
<evidence type="ECO:0000256" key="6">
    <source>
        <dbReference type="ARBA" id="ARBA00022840"/>
    </source>
</evidence>
<dbReference type="GO" id="GO:0005524">
    <property type="term" value="F:ATP binding"/>
    <property type="evidence" value="ECO:0007669"/>
    <property type="project" value="UniProtKB-KW"/>
</dbReference>
<keyword evidence="14" id="KW-1185">Reference proteome</keyword>
<dbReference type="InterPro" id="IPR039421">
    <property type="entry name" value="Type_1_exporter"/>
</dbReference>
<dbReference type="EMBL" id="MQVS01000001">
    <property type="protein sequence ID" value="OKL52890.1"/>
    <property type="molecule type" value="Genomic_DNA"/>
</dbReference>
<evidence type="ECO:0000256" key="9">
    <source>
        <dbReference type="ARBA" id="ARBA00061644"/>
    </source>
</evidence>